<name>A0A4U8Q3U2_9FIRM</name>
<gene>
    <name evidence="1" type="ORF">DSM106044_03664</name>
</gene>
<dbReference type="AlphaFoldDB" id="A0A4U8Q3U2"/>
<evidence type="ECO:0000313" key="1">
    <source>
        <dbReference type="EMBL" id="TLC99461.1"/>
    </source>
</evidence>
<sequence>MRGLALVPLTGIPARQFAGWIGQPNMNGINDLIEMGFIQEKAMRMIALHPMMQEITVTDTKPSVTNCRTLLENLQHICLLHGQDIANYKTLFQTIENAVKLLDRDDEAFLLLFVEDTIPYMEKYSYEPGIVFLLKEVETMLNNPDCGKNTDQALLLDYTALYEDTFHNKTEKAVKLEKDALAL</sequence>
<proteinExistence type="predicted"/>
<comment type="caution">
    <text evidence="1">The sequence shown here is derived from an EMBL/GenBank/DDBJ whole genome shotgun (WGS) entry which is preliminary data.</text>
</comment>
<evidence type="ECO:0000313" key="2">
    <source>
        <dbReference type="Proteomes" id="UP000306509"/>
    </source>
</evidence>
<organism evidence="1 2">
    <name type="scientific">Robinsoniella peoriensis</name>
    <dbReference type="NCBI Taxonomy" id="180332"/>
    <lineage>
        <taxon>Bacteria</taxon>
        <taxon>Bacillati</taxon>
        <taxon>Bacillota</taxon>
        <taxon>Clostridia</taxon>
        <taxon>Lachnospirales</taxon>
        <taxon>Lachnospiraceae</taxon>
        <taxon>Robinsoniella</taxon>
    </lineage>
</organism>
<protein>
    <submittedName>
        <fullName evidence="1">Uncharacterized protein</fullName>
    </submittedName>
</protein>
<keyword evidence="2" id="KW-1185">Reference proteome</keyword>
<accession>A0A4U8Q3U2</accession>
<dbReference type="EMBL" id="QGQD01000069">
    <property type="protein sequence ID" value="TLC99461.1"/>
    <property type="molecule type" value="Genomic_DNA"/>
</dbReference>
<dbReference type="Proteomes" id="UP000306509">
    <property type="component" value="Unassembled WGS sequence"/>
</dbReference>
<reference evidence="1 2" key="1">
    <citation type="journal article" date="2019" name="Anaerobe">
        <title>Detection of Robinsoniella peoriensis in multiple bone samples of a trauma patient.</title>
        <authorList>
            <person name="Schrottner P."/>
            <person name="Hartwich K."/>
            <person name="Bunk B."/>
            <person name="Schober I."/>
            <person name="Helbig S."/>
            <person name="Rudolph W.W."/>
            <person name="Gunzer F."/>
        </authorList>
    </citation>
    <scope>NUCLEOTIDE SEQUENCE [LARGE SCALE GENOMIC DNA]</scope>
    <source>
        <strain evidence="1 2">DSM 106044</strain>
    </source>
</reference>
<dbReference type="RefSeq" id="WP_027292270.1">
    <property type="nucleotide sequence ID" value="NZ_QGQD01000069.1"/>
</dbReference>